<comment type="caution">
    <text evidence="6">The sequence shown here is derived from an EMBL/GenBank/DDBJ whole genome shotgun (WGS) entry which is preliminary data.</text>
</comment>
<feature type="domain" description="Glycoside hydrolase family 3 C-terminal" evidence="4">
    <location>
        <begin position="457"/>
        <end position="692"/>
    </location>
</feature>
<dbReference type="SUPFAM" id="SSF49785">
    <property type="entry name" value="Galactose-binding domain-like"/>
    <property type="match status" value="1"/>
</dbReference>
<dbReference type="InterPro" id="IPR002772">
    <property type="entry name" value="Glyco_hydro_3_C"/>
</dbReference>
<evidence type="ECO:0000256" key="1">
    <source>
        <dbReference type="ARBA" id="ARBA00022801"/>
    </source>
</evidence>
<dbReference type="InterPro" id="IPR036881">
    <property type="entry name" value="Glyco_hydro_3_C_sf"/>
</dbReference>
<dbReference type="Gene3D" id="2.60.120.430">
    <property type="entry name" value="Galactose-binding lectin"/>
    <property type="match status" value="1"/>
</dbReference>
<dbReference type="Gene3D" id="3.20.20.300">
    <property type="entry name" value="Glycoside hydrolase, family 3, N-terminal domain"/>
    <property type="match status" value="1"/>
</dbReference>
<dbReference type="InterPro" id="IPR041443">
    <property type="entry name" value="Exop_C"/>
</dbReference>
<evidence type="ECO:0000259" key="3">
    <source>
        <dbReference type="Pfam" id="PF00933"/>
    </source>
</evidence>
<evidence type="ECO:0000259" key="4">
    <source>
        <dbReference type="Pfam" id="PF01915"/>
    </source>
</evidence>
<dbReference type="Pfam" id="PF00933">
    <property type="entry name" value="Glyco_hydro_3"/>
    <property type="match status" value="1"/>
</dbReference>
<dbReference type="InterPro" id="IPR036962">
    <property type="entry name" value="Glyco_hydro_3_N_sf"/>
</dbReference>
<organism evidence="6 7">
    <name type="scientific">Sphaerisporangium dianthi</name>
    <dbReference type="NCBI Taxonomy" id="1436120"/>
    <lineage>
        <taxon>Bacteria</taxon>
        <taxon>Bacillati</taxon>
        <taxon>Actinomycetota</taxon>
        <taxon>Actinomycetes</taxon>
        <taxon>Streptosporangiales</taxon>
        <taxon>Streptosporangiaceae</taxon>
        <taxon>Sphaerisporangium</taxon>
    </lineage>
</organism>
<proteinExistence type="predicted"/>
<dbReference type="InterPro" id="IPR051915">
    <property type="entry name" value="Cellulose_Degrad_GH3"/>
</dbReference>
<dbReference type="SUPFAM" id="SSF52279">
    <property type="entry name" value="Beta-D-glucan exohydrolase, C-terminal domain"/>
    <property type="match status" value="1"/>
</dbReference>
<feature type="compositionally biased region" description="Basic and acidic residues" evidence="2">
    <location>
        <begin position="25"/>
        <end position="38"/>
    </location>
</feature>
<gene>
    <name evidence="6" type="ORF">ACFO60_33805</name>
</gene>
<feature type="region of interest" description="Disordered" evidence="2">
    <location>
        <begin position="1"/>
        <end position="44"/>
    </location>
</feature>
<reference evidence="7" key="1">
    <citation type="journal article" date="2019" name="Int. J. Syst. Evol. Microbiol.">
        <title>The Global Catalogue of Microorganisms (GCM) 10K type strain sequencing project: providing services to taxonomists for standard genome sequencing and annotation.</title>
        <authorList>
            <consortium name="The Broad Institute Genomics Platform"/>
            <consortium name="The Broad Institute Genome Sequencing Center for Infectious Disease"/>
            <person name="Wu L."/>
            <person name="Ma J."/>
        </authorList>
    </citation>
    <scope>NUCLEOTIDE SEQUENCE [LARGE SCALE GENOMIC DNA]</scope>
    <source>
        <strain evidence="7">CGMCC 4.7132</strain>
    </source>
</reference>
<dbReference type="InterPro" id="IPR001764">
    <property type="entry name" value="Glyco_hydro_3_N"/>
</dbReference>
<evidence type="ECO:0000259" key="5">
    <source>
        <dbReference type="Pfam" id="PF18559"/>
    </source>
</evidence>
<dbReference type="EMBL" id="JBHSFP010000035">
    <property type="protein sequence ID" value="MFC4535766.1"/>
    <property type="molecule type" value="Genomic_DNA"/>
</dbReference>
<evidence type="ECO:0000313" key="7">
    <source>
        <dbReference type="Proteomes" id="UP001596004"/>
    </source>
</evidence>
<dbReference type="InterPro" id="IPR008979">
    <property type="entry name" value="Galactose-bd-like_sf"/>
</dbReference>
<feature type="domain" description="ExoP galactose-binding-like" evidence="5">
    <location>
        <begin position="772"/>
        <end position="890"/>
    </location>
</feature>
<dbReference type="PRINTS" id="PR00133">
    <property type="entry name" value="GLHYDRLASE3"/>
</dbReference>
<accession>A0ABV9CR73</accession>
<evidence type="ECO:0000313" key="6">
    <source>
        <dbReference type="EMBL" id="MFC4535766.1"/>
    </source>
</evidence>
<protein>
    <submittedName>
        <fullName evidence="6">Glycoside hydrolase family 3 N-terminal domain-containing protein</fullName>
    </submittedName>
</protein>
<sequence length="892" mass="96785">MTETPVTGGSVTGTPAARTPVPAHRSAEDAAPADRAKDAAAPAGLPYFPEWPRVRSAYGRDPEIEERVEGIVAQMTLEEKLGQMIQPELAELTVEDARTYKIGSALNGAGIWPGGDRHADVKKWVETVDAYWEAVEEAYADRPFRVPFMWATDAVHGHNNVYGATIFPHNIGLGAARDPGLVRRIGEATAREIAATGMDWTFAPTVATPRDRRWGRYYEGYSEDPEVVYAYARAMVSGLQGAAGGLATDAHVISTIKHWVADGATFEGVDRGTARCEEDLLRNIHAMGFISAIEAGAQAVMASFSGWSGPANYDHTPGRPVAYNHKICGSRYLLTDVLKDAMGFDGIVISDWDAHAEVAGCTIGDAGYAINAGLDVLMVAGRDAWQSVYRTAREQVLSGVIPVERVDDAVRRVLRVKMRAGLWDKPRPRERSLAGEAPVLGHEDHRALSREAVRKSLVLLKNAGGALPLSPASRVLVTGSAADDISKQAGGWTLSWQGNDVALSDLPGATTLAMAVASVTGEDRCEVDPYLEHADPAGYDVAVVAIGEDAYAEMRGTIKPWGTLEYSRLKQSYARDLATLRRLREAGVRVVTVLFTGRPLYVTEEINLSDAFVVAWLPGTEATGITDVLFTGQDGEPAHDFQGRLTFSWPRRKRSMSVNRIPPHIPRYRVPAEELSPEGEHEPLFPYGFGLSLHDTGTAADPGVLPPDQEPPPPPAPPAHGPLEVFGPRAQGAYRLRIGGHNTWSREDISSERPTDTLVVRAEPVEDPGRPGAVSLRFKGYVAFVYAQAPGGPPRDLRGYREAGGRLAFDVRVVEAPDLPLYVACHDDYPAQPGLDLAPSLRALPAGTWTTMEVPLADLERIGLDLRHVDVPFMLYTEGRTVVEIAEVRWLT</sequence>
<dbReference type="Pfam" id="PF01915">
    <property type="entry name" value="Glyco_hydro_3_C"/>
    <property type="match status" value="1"/>
</dbReference>
<dbReference type="GO" id="GO:0016787">
    <property type="term" value="F:hydrolase activity"/>
    <property type="evidence" value="ECO:0007669"/>
    <property type="project" value="UniProtKB-KW"/>
</dbReference>
<keyword evidence="7" id="KW-1185">Reference proteome</keyword>
<dbReference type="InterPro" id="IPR017853">
    <property type="entry name" value="GH"/>
</dbReference>
<dbReference type="PANTHER" id="PTHR30620">
    <property type="entry name" value="PERIPLASMIC BETA-GLUCOSIDASE-RELATED"/>
    <property type="match status" value="1"/>
</dbReference>
<feature type="region of interest" description="Disordered" evidence="2">
    <location>
        <begin position="696"/>
        <end position="726"/>
    </location>
</feature>
<dbReference type="Proteomes" id="UP001596004">
    <property type="component" value="Unassembled WGS sequence"/>
</dbReference>
<feature type="compositionally biased region" description="Low complexity" evidence="2">
    <location>
        <begin position="1"/>
        <end position="15"/>
    </location>
</feature>
<dbReference type="SUPFAM" id="SSF51445">
    <property type="entry name" value="(Trans)glycosidases"/>
    <property type="match status" value="1"/>
</dbReference>
<feature type="compositionally biased region" description="Pro residues" evidence="2">
    <location>
        <begin position="704"/>
        <end position="720"/>
    </location>
</feature>
<dbReference type="Gene3D" id="3.40.50.1700">
    <property type="entry name" value="Glycoside hydrolase family 3 C-terminal domain"/>
    <property type="match status" value="1"/>
</dbReference>
<feature type="domain" description="Glycoside hydrolase family 3 N-terminal" evidence="3">
    <location>
        <begin position="76"/>
        <end position="416"/>
    </location>
</feature>
<evidence type="ECO:0000256" key="2">
    <source>
        <dbReference type="SAM" id="MobiDB-lite"/>
    </source>
</evidence>
<dbReference type="Pfam" id="PF18559">
    <property type="entry name" value="Exop_C"/>
    <property type="match status" value="1"/>
</dbReference>
<dbReference type="PANTHER" id="PTHR30620:SF77">
    <property type="entry name" value="LYSOSOMAL BETA GLUCOSIDASE-LIKE"/>
    <property type="match status" value="1"/>
</dbReference>
<keyword evidence="1 6" id="KW-0378">Hydrolase</keyword>
<name>A0ABV9CR73_9ACTN</name>
<dbReference type="RefSeq" id="WP_380848966.1">
    <property type="nucleotide sequence ID" value="NZ_JBHSFP010000035.1"/>
</dbReference>